<dbReference type="InterPro" id="IPR001612">
    <property type="entry name" value="Caveolin"/>
</dbReference>
<accession>A0ABN9L812</accession>
<keyword evidence="11" id="KW-1185">Reference proteome</keyword>
<dbReference type="PROSITE" id="PS01210">
    <property type="entry name" value="CAVEOLIN"/>
    <property type="match status" value="1"/>
</dbReference>
<evidence type="ECO:0000256" key="7">
    <source>
        <dbReference type="ARBA" id="ARBA00023136"/>
    </source>
</evidence>
<keyword evidence="9" id="KW-0812">Transmembrane</keyword>
<evidence type="ECO:0000256" key="2">
    <source>
        <dbReference type="ARBA" id="ARBA00004395"/>
    </source>
</evidence>
<gene>
    <name evidence="10" type="ORF">RIMI_LOCUS6391552</name>
</gene>
<keyword evidence="7 9" id="KW-0472">Membrane</keyword>
<dbReference type="EMBL" id="CAUEEQ010011450">
    <property type="protein sequence ID" value="CAJ0935672.1"/>
    <property type="molecule type" value="Genomic_DNA"/>
</dbReference>
<keyword evidence="9" id="KW-1133">Transmembrane helix</keyword>
<feature type="region of interest" description="Disordered" evidence="8">
    <location>
        <begin position="25"/>
        <end position="105"/>
    </location>
</feature>
<sequence length="268" mass="30010">YTPAQGKIVLRRRVLWRTENELQSNIAPSMQPAGKERVNQTPENSAHMTQNQSRQIQSQSHSQRAPDPGAGMFSSGKWDRAAPLDMGSTLGRASPAEAAGRRQGKKLVRNTKEQNMAQIQHPEPAKESKTLPDTLTKEIDLVQRDPKNINQDVVQVDFEDVIAEPDSIHSFDGVWKASNTTFTVTKYWFYRVISAVFGIPLALLWGFLFACLSFCHIWAVVPCVKSYQMEIQCLGQFYAACLRTFCDPIFEAVGKALGGIRVALRKEV</sequence>
<evidence type="ECO:0000256" key="4">
    <source>
        <dbReference type="ARBA" id="ARBA00010988"/>
    </source>
</evidence>
<evidence type="ECO:0000313" key="10">
    <source>
        <dbReference type="EMBL" id="CAJ0935672.1"/>
    </source>
</evidence>
<evidence type="ECO:0000256" key="9">
    <source>
        <dbReference type="SAM" id="Phobius"/>
    </source>
</evidence>
<dbReference type="Pfam" id="PF01146">
    <property type="entry name" value="Caveolin"/>
    <property type="match status" value="1"/>
</dbReference>
<evidence type="ECO:0000256" key="8">
    <source>
        <dbReference type="SAM" id="MobiDB-lite"/>
    </source>
</evidence>
<evidence type="ECO:0000256" key="5">
    <source>
        <dbReference type="ARBA" id="ARBA00022475"/>
    </source>
</evidence>
<dbReference type="InterPro" id="IPR018361">
    <property type="entry name" value="Caveolin_CS"/>
</dbReference>
<comment type="caution">
    <text evidence="10">The sequence shown here is derived from an EMBL/GenBank/DDBJ whole genome shotgun (WGS) entry which is preliminary data.</text>
</comment>
<evidence type="ECO:0000256" key="6">
    <source>
        <dbReference type="ARBA" id="ARBA00023034"/>
    </source>
</evidence>
<dbReference type="PANTHER" id="PTHR10844">
    <property type="entry name" value="CAVEOLIN"/>
    <property type="match status" value="1"/>
</dbReference>
<keyword evidence="5" id="KW-1003">Cell membrane</keyword>
<evidence type="ECO:0000313" key="11">
    <source>
        <dbReference type="Proteomes" id="UP001176940"/>
    </source>
</evidence>
<comment type="subcellular location">
    <subcellularLocation>
        <location evidence="1">Cell membrane</location>
        <topology evidence="1">Peripheral membrane protein</topology>
    </subcellularLocation>
    <subcellularLocation>
        <location evidence="2">Golgi apparatus membrane</location>
        <topology evidence="2">Peripheral membrane protein</topology>
    </subcellularLocation>
    <subcellularLocation>
        <location evidence="3">Membrane</location>
        <location evidence="3">Caveola</location>
        <topology evidence="3">Peripheral membrane protein</topology>
    </subcellularLocation>
</comment>
<feature type="compositionally biased region" description="Low complexity" evidence="8">
    <location>
        <begin position="50"/>
        <end position="63"/>
    </location>
</feature>
<reference evidence="10" key="1">
    <citation type="submission" date="2023-07" db="EMBL/GenBank/DDBJ databases">
        <authorList>
            <person name="Stuckert A."/>
        </authorList>
    </citation>
    <scope>NUCLEOTIDE SEQUENCE</scope>
</reference>
<evidence type="ECO:0008006" key="12">
    <source>
        <dbReference type="Google" id="ProtNLM"/>
    </source>
</evidence>
<dbReference type="PANTHER" id="PTHR10844:SF31">
    <property type="entry name" value="CAVEOLIN"/>
    <property type="match status" value="1"/>
</dbReference>
<comment type="similarity">
    <text evidence="4">Belongs to the caveolin family.</text>
</comment>
<dbReference type="Proteomes" id="UP001176940">
    <property type="component" value="Unassembled WGS sequence"/>
</dbReference>
<evidence type="ECO:0000256" key="1">
    <source>
        <dbReference type="ARBA" id="ARBA00004202"/>
    </source>
</evidence>
<feature type="transmembrane region" description="Helical" evidence="9">
    <location>
        <begin position="188"/>
        <end position="221"/>
    </location>
</feature>
<proteinExistence type="inferred from homology"/>
<name>A0ABN9L812_9NEOB</name>
<keyword evidence="6" id="KW-0333">Golgi apparatus</keyword>
<organism evidence="10 11">
    <name type="scientific">Ranitomeya imitator</name>
    <name type="common">mimic poison frog</name>
    <dbReference type="NCBI Taxonomy" id="111125"/>
    <lineage>
        <taxon>Eukaryota</taxon>
        <taxon>Metazoa</taxon>
        <taxon>Chordata</taxon>
        <taxon>Craniata</taxon>
        <taxon>Vertebrata</taxon>
        <taxon>Euteleostomi</taxon>
        <taxon>Amphibia</taxon>
        <taxon>Batrachia</taxon>
        <taxon>Anura</taxon>
        <taxon>Neobatrachia</taxon>
        <taxon>Hyloidea</taxon>
        <taxon>Dendrobatidae</taxon>
        <taxon>Dendrobatinae</taxon>
        <taxon>Ranitomeya</taxon>
    </lineage>
</organism>
<evidence type="ECO:0000256" key="3">
    <source>
        <dbReference type="ARBA" id="ARBA00004543"/>
    </source>
</evidence>
<feature type="compositionally biased region" description="Polar residues" evidence="8">
    <location>
        <begin position="39"/>
        <end position="49"/>
    </location>
</feature>
<protein>
    <recommendedName>
        <fullName evidence="12">Caveolin</fullName>
    </recommendedName>
</protein>
<feature type="non-terminal residue" evidence="10">
    <location>
        <position position="1"/>
    </location>
</feature>